<gene>
    <name evidence="1" type="ORF">TRFO_23802</name>
</gene>
<evidence type="ECO:0000313" key="2">
    <source>
        <dbReference type="Proteomes" id="UP000179807"/>
    </source>
</evidence>
<accession>A0A1J4KDZ9</accession>
<comment type="caution">
    <text evidence="1">The sequence shown here is derived from an EMBL/GenBank/DDBJ whole genome shotgun (WGS) entry which is preliminary data.</text>
</comment>
<organism evidence="1 2">
    <name type="scientific">Tritrichomonas foetus</name>
    <dbReference type="NCBI Taxonomy" id="1144522"/>
    <lineage>
        <taxon>Eukaryota</taxon>
        <taxon>Metamonada</taxon>
        <taxon>Parabasalia</taxon>
        <taxon>Tritrichomonadida</taxon>
        <taxon>Tritrichomonadidae</taxon>
        <taxon>Tritrichomonas</taxon>
    </lineage>
</organism>
<proteinExistence type="predicted"/>
<dbReference type="GeneID" id="94838081"/>
<dbReference type="VEuPathDB" id="TrichDB:TRFO_23802"/>
<name>A0A1J4KDZ9_9EUKA</name>
<dbReference type="EMBL" id="MLAK01000684">
    <property type="protein sequence ID" value="OHT07854.1"/>
    <property type="molecule type" value="Genomic_DNA"/>
</dbReference>
<dbReference type="Proteomes" id="UP000179807">
    <property type="component" value="Unassembled WGS sequence"/>
</dbReference>
<dbReference type="AlphaFoldDB" id="A0A1J4KDZ9"/>
<protein>
    <submittedName>
        <fullName evidence="1">Uncharacterized protein</fullName>
    </submittedName>
</protein>
<dbReference type="RefSeq" id="XP_068360990.1">
    <property type="nucleotide sequence ID" value="XM_068503377.1"/>
</dbReference>
<evidence type="ECO:0000313" key="1">
    <source>
        <dbReference type="EMBL" id="OHT07854.1"/>
    </source>
</evidence>
<sequence>MNETDEFTVISKELISFLDSKQWRTLTQSIDEKERKIKEKIIDKFLEKIRNGSLTIESIFYTNSCKYLTDAFISNPNLHFFTLCLNSMQKNNFSLPFVENSIIYCHEFITEHYSELCFINNNEMLGRFSKILIFLMNSNKSPGIFKLAQKIKLETFLKTLFNSIDNDDEFIMNNISQFQSFFSQLAENHTFWTILHQMIDSNYPKSFQFLKQVFGKNDTFLSLFDNFQISSSTISSTKFASNQKSSSSTKIFSLQQLIHEYKETQAIPKLFFHLFKIDKKTFDYLIISIKSHANSNNSSFSCDCRKLLDELQYKKMINDIYYNTLHLPDNNEIEQIINLIDRSKVGCEQFSWRLFQYFNRLYYEQTQQTIKNFVFLFNKIYLQQLQFSTLDSLALSAISFLKSDLSDQHRRSLTALALRLPINRYITDIFLDENNYNSHSSKILEMFLKVEIQTLEMLHLAAIQTSSLIKTSANSYKRSIRSQKGSSLKLASQQNSSSLNNACLGNSYGKSEIEDHENENLSKNYVFLDKRLVLRLRWRSLRNDSQSFYSFLPEFLELCESDKKLFLKWEASCYNPETDNQRFQILTKLGLVSLDSISLVSELLAIENPTENFVKSYIQIFTSLYESTSKSLDLKLPEKINLKLLFRFNFLWCKSVMHHPQVCEALRNPTNEISQALFNSLASSKRHFSKTDKINRIDDSFYDSNFENNDFVTDEDIFMRFPLGFSALLANSKSLDYKKEIPQLNNAEKLVLLQIIPPRNSPKYVILSVCFESSKKKTLKQLSLKAASSNLDQQDLENWLFYCFFFSICSSDFDLSIELLSKFDFLFNYLKKNISEEIVFFGNGKWIESLTKFSTKCEINGITFPDNKLWQDFISLVHRTSEILEPLHFNHHNHHNHKTELIM</sequence>
<reference evidence="1" key="1">
    <citation type="submission" date="2016-10" db="EMBL/GenBank/DDBJ databases">
        <authorList>
            <person name="Benchimol M."/>
            <person name="Almeida L.G."/>
            <person name="Vasconcelos A.T."/>
            <person name="Perreira-Neves A."/>
            <person name="Rosa I.A."/>
            <person name="Tasca T."/>
            <person name="Bogo M.R."/>
            <person name="de Souza W."/>
        </authorList>
    </citation>
    <scope>NUCLEOTIDE SEQUENCE [LARGE SCALE GENOMIC DNA]</scope>
    <source>
        <strain evidence="1">K</strain>
    </source>
</reference>
<keyword evidence="2" id="KW-1185">Reference proteome</keyword>